<dbReference type="SUPFAM" id="SSF54814">
    <property type="entry name" value="Prokaryotic type KH domain (KH-domain type II)"/>
    <property type="match status" value="1"/>
</dbReference>
<dbReference type="OrthoDB" id="8954335at2759"/>
<dbReference type="EMBL" id="AGNL01034679">
    <property type="protein sequence ID" value="EJK55129.1"/>
    <property type="molecule type" value="Genomic_DNA"/>
</dbReference>
<evidence type="ECO:0000256" key="5">
    <source>
        <dbReference type="SAM" id="MobiDB-lite"/>
    </source>
</evidence>
<comment type="similarity">
    <text evidence="1">Belongs to the TRAFAC class TrmE-Era-EngA-EngB-Septin-like GTPase superfamily. Era GTPase family.</text>
</comment>
<accession>K0RS12</accession>
<dbReference type="AlphaFoldDB" id="K0RS12"/>
<evidence type="ECO:0008006" key="10">
    <source>
        <dbReference type="Google" id="ProtNLM"/>
    </source>
</evidence>
<dbReference type="CDD" id="cd04163">
    <property type="entry name" value="Era"/>
    <property type="match status" value="1"/>
</dbReference>
<feature type="domain" description="KH type-2" evidence="7">
    <location>
        <begin position="371"/>
        <end position="424"/>
    </location>
</feature>
<dbReference type="Gene3D" id="3.40.50.300">
    <property type="entry name" value="P-loop containing nucleotide triphosphate hydrolases"/>
    <property type="match status" value="1"/>
</dbReference>
<evidence type="ECO:0000313" key="8">
    <source>
        <dbReference type="EMBL" id="EJK55129.1"/>
    </source>
</evidence>
<organism evidence="8 9">
    <name type="scientific">Thalassiosira oceanica</name>
    <name type="common">Marine diatom</name>
    <dbReference type="NCBI Taxonomy" id="159749"/>
    <lineage>
        <taxon>Eukaryota</taxon>
        <taxon>Sar</taxon>
        <taxon>Stramenopiles</taxon>
        <taxon>Ochrophyta</taxon>
        <taxon>Bacillariophyta</taxon>
        <taxon>Coscinodiscophyceae</taxon>
        <taxon>Thalassiosirophycidae</taxon>
        <taxon>Thalassiosirales</taxon>
        <taxon>Thalassiosiraceae</taxon>
        <taxon>Thalassiosira</taxon>
    </lineage>
</organism>
<dbReference type="PRINTS" id="PR00326">
    <property type="entry name" value="GTP1OBG"/>
</dbReference>
<dbReference type="InterPro" id="IPR027417">
    <property type="entry name" value="P-loop_NTPase"/>
</dbReference>
<evidence type="ECO:0000259" key="6">
    <source>
        <dbReference type="Pfam" id="PF01926"/>
    </source>
</evidence>
<evidence type="ECO:0000259" key="7">
    <source>
        <dbReference type="Pfam" id="PF07650"/>
    </source>
</evidence>
<dbReference type="SUPFAM" id="SSF52540">
    <property type="entry name" value="P-loop containing nucleoside triphosphate hydrolases"/>
    <property type="match status" value="1"/>
</dbReference>
<dbReference type="GO" id="GO:0000028">
    <property type="term" value="P:ribosomal small subunit assembly"/>
    <property type="evidence" value="ECO:0007669"/>
    <property type="project" value="TreeGrafter"/>
</dbReference>
<dbReference type="InterPro" id="IPR006073">
    <property type="entry name" value="GTP-bd"/>
</dbReference>
<dbReference type="GO" id="GO:0043024">
    <property type="term" value="F:ribosomal small subunit binding"/>
    <property type="evidence" value="ECO:0007669"/>
    <property type="project" value="TreeGrafter"/>
</dbReference>
<dbReference type="InterPro" id="IPR005662">
    <property type="entry name" value="GTPase_Era-like"/>
</dbReference>
<dbReference type="InterPro" id="IPR009019">
    <property type="entry name" value="KH_sf_prok-type"/>
</dbReference>
<dbReference type="eggNOG" id="KOG1423">
    <property type="taxonomic scope" value="Eukaryota"/>
</dbReference>
<sequence>MFGIRRLVVGGSVRHGGHARGRPLPCPACPTGPDISSSASSLLSRTMTSYFDGGPSAPETSRPKQQRRLDIAIVGAPNAGKSQLLNSLVGSKVAAVSRKRHTTRSGILGARTFGDTQLVFIDTPGFLHHSKGAREGVRNLLSEASAEMMNADFALLVVDAAKTIDQDLKRTLVTLMMLALRSTGREEGSRVFSDQRHLGRFSVVLNKVDLVKPKEKLLATAAEVGSLAESCVRRLLQQHRAPVRVKMGELVDSVLERHEDEEGFAGVHEEDYETFASVVPEFLFTSAIDPEDEGADDLLNVLLSRATPSTEFVMDPSSNLEQVEEIIREKIYRCLHREVPHHVQQTNRVFKLKQDQPPDHDVRADMGDLLQIHQDLIVRTKSHHRLVLGSGGKTLQRIQTTASKDLRELFGCEVDLLLSVKLKKTNQGVLLDPEEEGARITTLHD</sequence>
<feature type="domain" description="G" evidence="6">
    <location>
        <begin position="70"/>
        <end position="172"/>
    </location>
</feature>
<dbReference type="Pfam" id="PF01926">
    <property type="entry name" value="MMR_HSR1"/>
    <property type="match status" value="1"/>
</dbReference>
<dbReference type="InterPro" id="IPR004044">
    <property type="entry name" value="KH_dom_type_2"/>
</dbReference>
<dbReference type="GO" id="GO:0005525">
    <property type="term" value="F:GTP binding"/>
    <property type="evidence" value="ECO:0007669"/>
    <property type="project" value="UniProtKB-KW"/>
</dbReference>
<reference evidence="8 9" key="1">
    <citation type="journal article" date="2012" name="Genome Biol.">
        <title>Genome and low-iron response of an oceanic diatom adapted to chronic iron limitation.</title>
        <authorList>
            <person name="Lommer M."/>
            <person name="Specht M."/>
            <person name="Roy A.S."/>
            <person name="Kraemer L."/>
            <person name="Andreson R."/>
            <person name="Gutowska M.A."/>
            <person name="Wolf J."/>
            <person name="Bergner S.V."/>
            <person name="Schilhabel M.B."/>
            <person name="Klostermeier U.C."/>
            <person name="Beiko R.G."/>
            <person name="Rosenstiel P."/>
            <person name="Hippler M."/>
            <person name="Laroche J."/>
        </authorList>
    </citation>
    <scope>NUCLEOTIDE SEQUENCE [LARGE SCALE GENOMIC DNA]</scope>
    <source>
        <strain evidence="8 9">CCMP1005</strain>
    </source>
</reference>
<evidence type="ECO:0000256" key="3">
    <source>
        <dbReference type="ARBA" id="ARBA00022884"/>
    </source>
</evidence>
<proteinExistence type="inferred from homology"/>
<evidence type="ECO:0000256" key="1">
    <source>
        <dbReference type="ARBA" id="ARBA00007921"/>
    </source>
</evidence>
<name>K0RS12_THAOC</name>
<dbReference type="Proteomes" id="UP000266841">
    <property type="component" value="Unassembled WGS sequence"/>
</dbReference>
<dbReference type="InterPro" id="IPR005225">
    <property type="entry name" value="Small_GTP-bd"/>
</dbReference>
<dbReference type="Gene3D" id="3.30.300.20">
    <property type="match status" value="1"/>
</dbReference>
<evidence type="ECO:0000256" key="4">
    <source>
        <dbReference type="ARBA" id="ARBA00023134"/>
    </source>
</evidence>
<keyword evidence="4" id="KW-0342">GTP-binding</keyword>
<dbReference type="PANTHER" id="PTHR42698:SF1">
    <property type="entry name" value="GTPASE ERA, MITOCHONDRIAL"/>
    <property type="match status" value="1"/>
</dbReference>
<dbReference type="NCBIfam" id="TIGR00231">
    <property type="entry name" value="small_GTP"/>
    <property type="match status" value="1"/>
</dbReference>
<keyword evidence="3" id="KW-0694">RNA-binding</keyword>
<gene>
    <name evidence="8" type="ORF">THAOC_25171</name>
</gene>
<dbReference type="PANTHER" id="PTHR42698">
    <property type="entry name" value="GTPASE ERA"/>
    <property type="match status" value="1"/>
</dbReference>
<protein>
    <recommendedName>
        <fullName evidence="10">Era-type G domain-containing protein</fullName>
    </recommendedName>
</protein>
<dbReference type="InterPro" id="IPR015946">
    <property type="entry name" value="KH_dom-like_a/b"/>
</dbReference>
<dbReference type="InterPro" id="IPR030388">
    <property type="entry name" value="G_ERA_dom"/>
</dbReference>
<evidence type="ECO:0000256" key="2">
    <source>
        <dbReference type="ARBA" id="ARBA00022741"/>
    </source>
</evidence>
<dbReference type="CDD" id="cd22534">
    <property type="entry name" value="KH-II_Era"/>
    <property type="match status" value="1"/>
</dbReference>
<evidence type="ECO:0000313" key="9">
    <source>
        <dbReference type="Proteomes" id="UP000266841"/>
    </source>
</evidence>
<keyword evidence="9" id="KW-1185">Reference proteome</keyword>
<dbReference type="OMA" id="YVIDHRL"/>
<keyword evidence="2" id="KW-0547">Nucleotide-binding</keyword>
<dbReference type="GO" id="GO:0019843">
    <property type="term" value="F:rRNA binding"/>
    <property type="evidence" value="ECO:0007669"/>
    <property type="project" value="TreeGrafter"/>
</dbReference>
<dbReference type="Pfam" id="PF07650">
    <property type="entry name" value="KH_2"/>
    <property type="match status" value="1"/>
</dbReference>
<comment type="caution">
    <text evidence="8">The sequence shown here is derived from an EMBL/GenBank/DDBJ whole genome shotgun (WGS) entry which is preliminary data.</text>
</comment>
<feature type="region of interest" description="Disordered" evidence="5">
    <location>
        <begin position="47"/>
        <end position="66"/>
    </location>
</feature>